<name>A0AAD3TBY8_NEPGR</name>
<dbReference type="AlphaFoldDB" id="A0AAD3TBY8"/>
<sequence length="130" mass="14132">MSSPSPGSHNEGQRSGQAAVTGLMGLGLGRVRLREVRRSCSKRYNHQVEFLAHDHCRLRVLSSVGEGCRTPAILCPLSLWLDASGLPSTGLSLWVAAGAYWRGAMVSKAVPRPPGVRTESWDGLLWTAWH</sequence>
<comment type="caution">
    <text evidence="1">The sequence shown here is derived from an EMBL/GenBank/DDBJ whole genome shotgun (WGS) entry which is preliminary data.</text>
</comment>
<dbReference type="Proteomes" id="UP001279734">
    <property type="component" value="Unassembled WGS sequence"/>
</dbReference>
<proteinExistence type="predicted"/>
<accession>A0AAD3TBY8</accession>
<protein>
    <submittedName>
        <fullName evidence="1">Uncharacterized protein</fullName>
    </submittedName>
</protein>
<organism evidence="1 2">
    <name type="scientific">Nepenthes gracilis</name>
    <name type="common">Slender pitcher plant</name>
    <dbReference type="NCBI Taxonomy" id="150966"/>
    <lineage>
        <taxon>Eukaryota</taxon>
        <taxon>Viridiplantae</taxon>
        <taxon>Streptophyta</taxon>
        <taxon>Embryophyta</taxon>
        <taxon>Tracheophyta</taxon>
        <taxon>Spermatophyta</taxon>
        <taxon>Magnoliopsida</taxon>
        <taxon>eudicotyledons</taxon>
        <taxon>Gunneridae</taxon>
        <taxon>Pentapetalae</taxon>
        <taxon>Caryophyllales</taxon>
        <taxon>Nepenthaceae</taxon>
        <taxon>Nepenthes</taxon>
    </lineage>
</organism>
<dbReference type="EMBL" id="BSYO01000031">
    <property type="protein sequence ID" value="GMH26336.1"/>
    <property type="molecule type" value="Genomic_DNA"/>
</dbReference>
<evidence type="ECO:0000313" key="2">
    <source>
        <dbReference type="Proteomes" id="UP001279734"/>
    </source>
</evidence>
<reference evidence="1" key="1">
    <citation type="submission" date="2023-05" db="EMBL/GenBank/DDBJ databases">
        <title>Nepenthes gracilis genome sequencing.</title>
        <authorList>
            <person name="Fukushima K."/>
        </authorList>
    </citation>
    <scope>NUCLEOTIDE SEQUENCE</scope>
    <source>
        <strain evidence="1">SING2019-196</strain>
    </source>
</reference>
<evidence type="ECO:0000313" key="1">
    <source>
        <dbReference type="EMBL" id="GMH26336.1"/>
    </source>
</evidence>
<gene>
    <name evidence="1" type="ORF">Nepgr_028179</name>
</gene>
<keyword evidence="2" id="KW-1185">Reference proteome</keyword>